<evidence type="ECO:0000256" key="6">
    <source>
        <dbReference type="ARBA" id="ARBA00022825"/>
    </source>
</evidence>
<evidence type="ECO:0000259" key="11">
    <source>
        <dbReference type="PROSITE" id="PS50240"/>
    </source>
</evidence>
<dbReference type="InterPro" id="IPR018114">
    <property type="entry name" value="TRYPSIN_HIS"/>
</dbReference>
<comment type="subcellular location">
    <subcellularLocation>
        <location evidence="1">Secreted</location>
    </subcellularLocation>
</comment>
<dbReference type="CDD" id="cd00190">
    <property type="entry name" value="Tryp_SPc"/>
    <property type="match status" value="1"/>
</dbReference>
<feature type="chain" id="PRO_5018114613" evidence="10">
    <location>
        <begin position="23"/>
        <end position="313"/>
    </location>
</feature>
<evidence type="ECO:0000256" key="9">
    <source>
        <dbReference type="RuleBase" id="RU363034"/>
    </source>
</evidence>
<evidence type="ECO:0000256" key="5">
    <source>
        <dbReference type="ARBA" id="ARBA00022801"/>
    </source>
</evidence>
<sequence>MRTWRRGGVALCALFLVAICRCSPYDPAMAAYMRMVEDGVDSKEHGLTAGLKTTNCSCGWTNKARIVGGKETLKNEYPLMVGVMRKTEGKIFCGAALVTTRHVLTAAHCPFEYPDDNLTVALGQHDQLEDVEKSGALLVDVAQSIVHEKFDVETYLFDIALLVLERAVEFTQLIGPACLPSRRMHMINEQVKVLGWGRIQTGGPPSTVLLKTNLKIIPIKTCANNYIRPIEVEDPHQFCTYLRKHDSCQGDSGGPVLWLDPDTNRYTLVAIVSYGKKCGRSSPSLNVDVSYFLDWIQAKIKETDSSVDTCAKV</sequence>
<keyword evidence="6 9" id="KW-0720">Serine protease</keyword>
<dbReference type="InterPro" id="IPR001254">
    <property type="entry name" value="Trypsin_dom"/>
</dbReference>
<dbReference type="InterPro" id="IPR043504">
    <property type="entry name" value="Peptidase_S1_PA_chymotrypsin"/>
</dbReference>
<dbReference type="PANTHER" id="PTHR24252:SF7">
    <property type="entry name" value="HYALIN"/>
    <property type="match status" value="1"/>
</dbReference>
<dbReference type="InterPro" id="IPR009003">
    <property type="entry name" value="Peptidase_S1_PA"/>
</dbReference>
<evidence type="ECO:0000256" key="2">
    <source>
        <dbReference type="ARBA" id="ARBA00022525"/>
    </source>
</evidence>
<keyword evidence="5 9" id="KW-0378">Hydrolase</keyword>
<proteinExistence type="evidence at transcript level"/>
<keyword evidence="3 9" id="KW-0645">Protease</keyword>
<evidence type="ECO:0000256" key="1">
    <source>
        <dbReference type="ARBA" id="ARBA00004613"/>
    </source>
</evidence>
<dbReference type="GO" id="GO:0004252">
    <property type="term" value="F:serine-type endopeptidase activity"/>
    <property type="evidence" value="ECO:0007669"/>
    <property type="project" value="InterPro"/>
</dbReference>
<dbReference type="GO" id="GO:0005576">
    <property type="term" value="C:extracellular region"/>
    <property type="evidence" value="ECO:0007669"/>
    <property type="project" value="UniProtKB-SubCell"/>
</dbReference>
<reference evidence="12" key="1">
    <citation type="journal article" date="2018" name="Cell. Mol. Life Sci.">
        <title>Giant fish-killing water bug reveals ancient and dynamic venom evolution in Heteroptera.</title>
        <authorList>
            <person name="Walker A.A."/>
            <person name="Hernandez-Vargas M.J."/>
            <person name="Corzo G."/>
            <person name="Fry B.G."/>
            <person name="King G.F."/>
        </authorList>
    </citation>
    <scope>NUCLEOTIDE SEQUENCE</scope>
</reference>
<accession>A0A2K8JR65</accession>
<dbReference type="PROSITE" id="PS00134">
    <property type="entry name" value="TRYPSIN_HIS"/>
    <property type="match status" value="1"/>
</dbReference>
<keyword evidence="8" id="KW-1015">Disulfide bond</keyword>
<evidence type="ECO:0000256" key="7">
    <source>
        <dbReference type="ARBA" id="ARBA00023145"/>
    </source>
</evidence>
<evidence type="ECO:0000256" key="4">
    <source>
        <dbReference type="ARBA" id="ARBA00022729"/>
    </source>
</evidence>
<keyword evidence="7" id="KW-0865">Zymogen</keyword>
<evidence type="ECO:0000256" key="8">
    <source>
        <dbReference type="ARBA" id="ARBA00023157"/>
    </source>
</evidence>
<dbReference type="FunFam" id="2.40.10.10:FF:000146">
    <property type="entry name" value="Serine protease 53"/>
    <property type="match status" value="1"/>
</dbReference>
<dbReference type="GO" id="GO:0006508">
    <property type="term" value="P:proteolysis"/>
    <property type="evidence" value="ECO:0007669"/>
    <property type="project" value="UniProtKB-KW"/>
</dbReference>
<dbReference type="PROSITE" id="PS00135">
    <property type="entry name" value="TRYPSIN_SER"/>
    <property type="match status" value="1"/>
</dbReference>
<feature type="domain" description="Peptidase S1" evidence="11">
    <location>
        <begin position="66"/>
        <end position="301"/>
    </location>
</feature>
<dbReference type="SMART" id="SM00020">
    <property type="entry name" value="Tryp_SPc"/>
    <property type="match status" value="1"/>
</dbReference>
<dbReference type="PANTHER" id="PTHR24252">
    <property type="entry name" value="ACROSIN-RELATED"/>
    <property type="match status" value="1"/>
</dbReference>
<dbReference type="Gene3D" id="2.40.10.10">
    <property type="entry name" value="Trypsin-like serine proteases"/>
    <property type="match status" value="1"/>
</dbReference>
<keyword evidence="4 10" id="KW-0732">Signal</keyword>
<dbReference type="InterPro" id="IPR033116">
    <property type="entry name" value="TRYPSIN_SER"/>
</dbReference>
<dbReference type="Pfam" id="PF00089">
    <property type="entry name" value="Trypsin"/>
    <property type="match status" value="1"/>
</dbReference>
<dbReference type="EMBL" id="MF683292">
    <property type="protein sequence ID" value="ATU82433.1"/>
    <property type="molecule type" value="mRNA"/>
</dbReference>
<dbReference type="AlphaFoldDB" id="A0A2K8JR65"/>
<evidence type="ECO:0000256" key="3">
    <source>
        <dbReference type="ARBA" id="ARBA00022670"/>
    </source>
</evidence>
<dbReference type="PROSITE" id="PS50240">
    <property type="entry name" value="TRYPSIN_DOM"/>
    <property type="match status" value="1"/>
</dbReference>
<organism evidence="12">
    <name type="scientific">Lethocerus distinctifemur</name>
    <dbReference type="NCBI Taxonomy" id="280095"/>
    <lineage>
        <taxon>Eukaryota</taxon>
        <taxon>Metazoa</taxon>
        <taxon>Ecdysozoa</taxon>
        <taxon>Arthropoda</taxon>
        <taxon>Hexapoda</taxon>
        <taxon>Insecta</taxon>
        <taxon>Pterygota</taxon>
        <taxon>Neoptera</taxon>
        <taxon>Paraneoptera</taxon>
        <taxon>Hemiptera</taxon>
        <taxon>Heteroptera</taxon>
        <taxon>Panheteroptera</taxon>
        <taxon>Nepomorpha</taxon>
        <taxon>Belostomatidae</taxon>
        <taxon>Lethocerinae</taxon>
        <taxon>Lethocerus</taxon>
    </lineage>
</organism>
<evidence type="ECO:0000256" key="10">
    <source>
        <dbReference type="SAM" id="SignalP"/>
    </source>
</evidence>
<name>A0A2K8JR65_9HEMI</name>
<protein>
    <submittedName>
        <fullName evidence="12">Venom S1 protease 22</fullName>
    </submittedName>
</protein>
<dbReference type="InterPro" id="IPR001314">
    <property type="entry name" value="Peptidase_S1A"/>
</dbReference>
<feature type="signal peptide" evidence="10">
    <location>
        <begin position="1"/>
        <end position="22"/>
    </location>
</feature>
<dbReference type="PRINTS" id="PR00722">
    <property type="entry name" value="CHYMOTRYPSIN"/>
</dbReference>
<keyword evidence="2" id="KW-0964">Secreted</keyword>
<dbReference type="SUPFAM" id="SSF50494">
    <property type="entry name" value="Trypsin-like serine proteases"/>
    <property type="match status" value="1"/>
</dbReference>
<evidence type="ECO:0000313" key="12">
    <source>
        <dbReference type="EMBL" id="ATU82433.1"/>
    </source>
</evidence>